<dbReference type="PANTHER" id="PTHR11550">
    <property type="entry name" value="CTP SYNTHASE"/>
    <property type="match status" value="1"/>
</dbReference>
<dbReference type="InterPro" id="IPR017926">
    <property type="entry name" value="GATASE"/>
</dbReference>
<evidence type="ECO:0000256" key="6">
    <source>
        <dbReference type="ARBA" id="ARBA00022962"/>
    </source>
</evidence>
<evidence type="ECO:0000256" key="3">
    <source>
        <dbReference type="ARBA" id="ARBA00022598"/>
    </source>
</evidence>
<evidence type="ECO:0000256" key="7">
    <source>
        <dbReference type="ARBA" id="ARBA00022975"/>
    </source>
</evidence>
<dbReference type="Pfam" id="PF00117">
    <property type="entry name" value="GATase"/>
    <property type="match status" value="1"/>
</dbReference>
<dbReference type="InterPro" id="IPR027417">
    <property type="entry name" value="P-loop_NTPase"/>
</dbReference>
<comment type="pathway">
    <text evidence="1 9">Pyrimidine metabolism; CTP biosynthesis via de novo pathway; CTP from UDP: step 2/2.</text>
</comment>
<dbReference type="CDD" id="cd03113">
    <property type="entry name" value="CTPS_N"/>
    <property type="match status" value="1"/>
</dbReference>
<keyword evidence="4 9" id="KW-0547">Nucleotide-binding</keyword>
<keyword evidence="5 9" id="KW-0067">ATP-binding</keyword>
<dbReference type="InterPro" id="IPR029062">
    <property type="entry name" value="Class_I_gatase-like"/>
</dbReference>
<name>A0A0G4IZ32_PLABS</name>
<protein>
    <recommendedName>
        <fullName evidence="9">CTP synthase</fullName>
        <ecNumber evidence="9">6.3.4.2</ecNumber>
    </recommendedName>
    <alternativeName>
        <fullName evidence="9">UTP--ammonia ligase</fullName>
    </alternativeName>
</protein>
<organism evidence="13 14">
    <name type="scientific">Plasmodiophora brassicae</name>
    <name type="common">Clubroot disease agent</name>
    <dbReference type="NCBI Taxonomy" id="37360"/>
    <lineage>
        <taxon>Eukaryota</taxon>
        <taxon>Sar</taxon>
        <taxon>Rhizaria</taxon>
        <taxon>Endomyxa</taxon>
        <taxon>Phytomyxea</taxon>
        <taxon>Plasmodiophorida</taxon>
        <taxon>Plasmodiophoridae</taxon>
        <taxon>Plasmodiophora</taxon>
    </lineage>
</organism>
<dbReference type="GO" id="GO:0042802">
    <property type="term" value="F:identical protein binding"/>
    <property type="evidence" value="ECO:0007669"/>
    <property type="project" value="TreeGrafter"/>
</dbReference>
<dbReference type="InterPro" id="IPR004468">
    <property type="entry name" value="CTP_synthase"/>
</dbReference>
<evidence type="ECO:0000259" key="11">
    <source>
        <dbReference type="Pfam" id="PF00117"/>
    </source>
</evidence>
<evidence type="ECO:0000313" key="13">
    <source>
        <dbReference type="EMBL" id="CEP00532.1"/>
    </source>
</evidence>
<feature type="domain" description="CTP synthase N-terminal" evidence="12">
    <location>
        <begin position="2"/>
        <end position="279"/>
    </location>
</feature>
<dbReference type="EC" id="6.3.4.2" evidence="9"/>
<dbReference type="EMBL" id="CDSF01000101">
    <property type="protein sequence ID" value="CEP00532.1"/>
    <property type="molecule type" value="Genomic_DNA"/>
</dbReference>
<comment type="catalytic activity">
    <reaction evidence="8 9">
        <text>UTP + L-glutamine + ATP + H2O = CTP + L-glutamate + ADP + phosphate + 2 H(+)</text>
        <dbReference type="Rhea" id="RHEA:26426"/>
        <dbReference type="ChEBI" id="CHEBI:15377"/>
        <dbReference type="ChEBI" id="CHEBI:15378"/>
        <dbReference type="ChEBI" id="CHEBI:29985"/>
        <dbReference type="ChEBI" id="CHEBI:30616"/>
        <dbReference type="ChEBI" id="CHEBI:37563"/>
        <dbReference type="ChEBI" id="CHEBI:43474"/>
        <dbReference type="ChEBI" id="CHEBI:46398"/>
        <dbReference type="ChEBI" id="CHEBI:58359"/>
        <dbReference type="ChEBI" id="CHEBI:456216"/>
        <dbReference type="EC" id="6.3.4.2"/>
    </reaction>
</comment>
<evidence type="ECO:0000256" key="10">
    <source>
        <dbReference type="SAM" id="MobiDB-lite"/>
    </source>
</evidence>
<dbReference type="OrthoDB" id="1739076at2759"/>
<comment type="function">
    <text evidence="9">Catalyzes the ATP-dependent amination of UTP to CTP with either L-glutamine or ammonia as the source of nitrogen.</text>
</comment>
<evidence type="ECO:0000256" key="4">
    <source>
        <dbReference type="ARBA" id="ARBA00022741"/>
    </source>
</evidence>
<dbReference type="GO" id="GO:0044210">
    <property type="term" value="P:'de novo' CTP biosynthetic process"/>
    <property type="evidence" value="ECO:0007669"/>
    <property type="project" value="UniProtKB-UniRule"/>
</dbReference>
<keyword evidence="6 9" id="KW-0315">Glutamine amidotransferase</keyword>
<dbReference type="NCBIfam" id="NF003792">
    <property type="entry name" value="PRK05380.1"/>
    <property type="match status" value="1"/>
</dbReference>
<dbReference type="OMA" id="EFNNAYR"/>
<dbReference type="FunFam" id="3.40.50.880:FF:000002">
    <property type="entry name" value="CTP synthase"/>
    <property type="match status" value="1"/>
</dbReference>
<gene>
    <name evidence="13" type="ORF">PBRA_001586</name>
</gene>
<dbReference type="PROSITE" id="PS51257">
    <property type="entry name" value="PROKAR_LIPOPROTEIN"/>
    <property type="match status" value="1"/>
</dbReference>
<dbReference type="Proteomes" id="UP000039324">
    <property type="component" value="Unassembled WGS sequence"/>
</dbReference>
<evidence type="ECO:0000313" key="14">
    <source>
        <dbReference type="Proteomes" id="UP000039324"/>
    </source>
</evidence>
<proteinExistence type="inferred from homology"/>
<dbReference type="Gene3D" id="3.40.50.880">
    <property type="match status" value="1"/>
</dbReference>
<accession>A0A0G4IZ32</accession>
<keyword evidence="3 9" id="KW-0436">Ligase</keyword>
<dbReference type="FunFam" id="3.40.50.300:FF:000207">
    <property type="entry name" value="CTP synthase"/>
    <property type="match status" value="1"/>
</dbReference>
<evidence type="ECO:0000256" key="9">
    <source>
        <dbReference type="RuleBase" id="RU810713"/>
    </source>
</evidence>
<dbReference type="AlphaFoldDB" id="A0A0G4IZ32"/>
<dbReference type="GO" id="GO:0003883">
    <property type="term" value="F:CTP synthase activity"/>
    <property type="evidence" value="ECO:0007669"/>
    <property type="project" value="UniProtKB-UniRule"/>
</dbReference>
<evidence type="ECO:0000259" key="12">
    <source>
        <dbReference type="Pfam" id="PF06418"/>
    </source>
</evidence>
<dbReference type="SUPFAM" id="SSF52540">
    <property type="entry name" value="P-loop containing nucleoside triphosphate hydrolases"/>
    <property type="match status" value="1"/>
</dbReference>
<evidence type="ECO:0000256" key="5">
    <source>
        <dbReference type="ARBA" id="ARBA00022840"/>
    </source>
</evidence>
<feature type="region of interest" description="Disordered" evidence="10">
    <location>
        <begin position="598"/>
        <end position="622"/>
    </location>
</feature>
<dbReference type="CDD" id="cd01746">
    <property type="entry name" value="GATase1_CTP_Synthase"/>
    <property type="match status" value="1"/>
</dbReference>
<dbReference type="GO" id="GO:0005524">
    <property type="term" value="F:ATP binding"/>
    <property type="evidence" value="ECO:0007669"/>
    <property type="project" value="UniProtKB-KW"/>
</dbReference>
<sequence>MKYVLVSGGVVSGLGKGITASSIGVLLQACKLKVTSIKIDPYLNKDAGTMSPYEHGEVYVLDDGGEADLDLGNYEYCLLIRFLDISLTKDHNITTGKIYDLVISRERRGDYLGKTVQVVPHATDAIQDWIERIAVKGVKNNDSQDTIPDVCIIELGGTVGDIESMVFIEALRQFQYKVGRDNFCHVHVSLVPVVGASGEQKSKPIQHSVRELRAGGLSPDIIVCRSSEALNRSVQQKISLFCMVPSSHVLSVPDVSNLYHVPLALMEQRLPSLILSCLRFNVMPPDDMLQWRTLASKVDNVNQPVTIGIVGKYTGMSDSYLSVIKALTHSAITSDLKLSIVWIDSSDLEASTQASNPNQHESAWNSLRSVDGILIPGGFGNRGVEGKILAARYAREYKVPFLGICLGMQVMVIEFARHVAGLRDATSSEFDEFADHPVVMFMPEISTTHMGGTMRLGSRITRIQPDSLAFQLYMGHTEIAERHRHRYEVNPKYIGKLTDAGLRFSGQDLLAERMEIAELEDHPFYFGTQFHPEFLSRPFAPSPPFIGFVQAASKQFTRVNPAPAPIPAGGASTVDSARPAKHPSMDVTRLAKNRSEFALSAASSKSSEPVEASAVVDQREQL</sequence>
<evidence type="ECO:0000256" key="8">
    <source>
        <dbReference type="ARBA" id="ARBA00047781"/>
    </source>
</evidence>
<dbReference type="InterPro" id="IPR033828">
    <property type="entry name" value="GATase1_CTP_Synthase"/>
</dbReference>
<dbReference type="PANTHER" id="PTHR11550:SF0">
    <property type="entry name" value="CTP SYNTHASE-RELATED"/>
    <property type="match status" value="1"/>
</dbReference>
<keyword evidence="14" id="KW-1185">Reference proteome</keyword>
<dbReference type="PROSITE" id="PS51273">
    <property type="entry name" value="GATASE_TYPE_1"/>
    <property type="match status" value="1"/>
</dbReference>
<dbReference type="UniPathway" id="UPA00159">
    <property type="reaction ID" value="UER00277"/>
</dbReference>
<dbReference type="STRING" id="37360.A0A0G4IZ32"/>
<keyword evidence="7 9" id="KW-0665">Pyrimidine biosynthesis</keyword>
<feature type="domain" description="Glutamine amidotransferase" evidence="11">
    <location>
        <begin position="317"/>
        <end position="550"/>
    </location>
</feature>
<evidence type="ECO:0000256" key="2">
    <source>
        <dbReference type="ARBA" id="ARBA00007533"/>
    </source>
</evidence>
<dbReference type="HAMAP" id="MF_01227">
    <property type="entry name" value="PyrG"/>
    <property type="match status" value="1"/>
</dbReference>
<dbReference type="NCBIfam" id="TIGR00337">
    <property type="entry name" value="PyrG"/>
    <property type="match status" value="1"/>
</dbReference>
<comment type="similarity">
    <text evidence="2 9">Belongs to the CTP synthase family.</text>
</comment>
<dbReference type="InterPro" id="IPR017456">
    <property type="entry name" value="CTP_synthase_N"/>
</dbReference>
<dbReference type="Pfam" id="PF06418">
    <property type="entry name" value="CTP_synth_N"/>
    <property type="match status" value="1"/>
</dbReference>
<evidence type="ECO:0000256" key="1">
    <source>
        <dbReference type="ARBA" id="ARBA00005171"/>
    </source>
</evidence>
<feature type="region of interest" description="Disordered" evidence="10">
    <location>
        <begin position="562"/>
        <end position="584"/>
    </location>
</feature>
<dbReference type="SUPFAM" id="SSF52317">
    <property type="entry name" value="Class I glutamine amidotransferase-like"/>
    <property type="match status" value="1"/>
</dbReference>
<dbReference type="GO" id="GO:0019856">
    <property type="term" value="P:pyrimidine nucleobase biosynthetic process"/>
    <property type="evidence" value="ECO:0007669"/>
    <property type="project" value="TreeGrafter"/>
</dbReference>
<reference evidence="13 14" key="1">
    <citation type="submission" date="2015-02" db="EMBL/GenBank/DDBJ databases">
        <authorList>
            <person name="Chooi Y.-H."/>
        </authorList>
    </citation>
    <scope>NUCLEOTIDE SEQUENCE [LARGE SCALE GENOMIC DNA]</scope>
    <source>
        <strain evidence="13">E3</strain>
    </source>
</reference>
<dbReference type="Gene3D" id="3.40.50.300">
    <property type="entry name" value="P-loop containing nucleotide triphosphate hydrolases"/>
    <property type="match status" value="1"/>
</dbReference>